<dbReference type="EMBL" id="CP003620">
    <property type="protein sequence ID" value="AFZ11893.1"/>
    <property type="molecule type" value="Genomic_DNA"/>
</dbReference>
<accession>K9VUV6</accession>
<evidence type="ECO:0000256" key="1">
    <source>
        <dbReference type="SAM" id="Phobius"/>
    </source>
</evidence>
<evidence type="ECO:0000313" key="2">
    <source>
        <dbReference type="EMBL" id="AFZ11893.1"/>
    </source>
</evidence>
<proteinExistence type="predicted"/>
<dbReference type="AlphaFoldDB" id="K9VUV6"/>
<keyword evidence="1" id="KW-0472">Membrane</keyword>
<dbReference type="KEGG" id="cep:Cri9333_0978"/>
<sequence>MLSFSQKTIISQFIPLLSSAVIGVGLIILAYSLAQPAII</sequence>
<feature type="transmembrane region" description="Helical" evidence="1">
    <location>
        <begin position="12"/>
        <end position="34"/>
    </location>
</feature>
<keyword evidence="3" id="KW-1185">Reference proteome</keyword>
<name>K9VUV6_9CYAN</name>
<dbReference type="HOGENOM" id="CLU_3308285_0_0_3"/>
<organism evidence="2 3">
    <name type="scientific">Crinalium epipsammum PCC 9333</name>
    <dbReference type="NCBI Taxonomy" id="1173022"/>
    <lineage>
        <taxon>Bacteria</taxon>
        <taxon>Bacillati</taxon>
        <taxon>Cyanobacteriota</taxon>
        <taxon>Cyanophyceae</taxon>
        <taxon>Gomontiellales</taxon>
        <taxon>Gomontiellaceae</taxon>
        <taxon>Crinalium</taxon>
    </lineage>
</organism>
<keyword evidence="1" id="KW-1133">Transmembrane helix</keyword>
<protein>
    <submittedName>
        <fullName evidence="2">Uncharacterized protein</fullName>
    </submittedName>
</protein>
<dbReference type="Proteomes" id="UP000010472">
    <property type="component" value="Chromosome"/>
</dbReference>
<evidence type="ECO:0000313" key="3">
    <source>
        <dbReference type="Proteomes" id="UP000010472"/>
    </source>
</evidence>
<reference evidence="2 3" key="1">
    <citation type="submission" date="2012-06" db="EMBL/GenBank/DDBJ databases">
        <title>Finished chromosome of genome of Crinalium epipsammum PCC 9333.</title>
        <authorList>
            <consortium name="US DOE Joint Genome Institute"/>
            <person name="Gugger M."/>
            <person name="Coursin T."/>
            <person name="Rippka R."/>
            <person name="Tandeau De Marsac N."/>
            <person name="Huntemann M."/>
            <person name="Wei C.-L."/>
            <person name="Han J."/>
            <person name="Detter J.C."/>
            <person name="Han C."/>
            <person name="Tapia R."/>
            <person name="Davenport K."/>
            <person name="Daligault H."/>
            <person name="Erkkila T."/>
            <person name="Gu W."/>
            <person name="Munk A.C.C."/>
            <person name="Teshima H."/>
            <person name="Xu Y."/>
            <person name="Chain P."/>
            <person name="Chen A."/>
            <person name="Krypides N."/>
            <person name="Mavromatis K."/>
            <person name="Markowitz V."/>
            <person name="Szeto E."/>
            <person name="Ivanova N."/>
            <person name="Mikhailova N."/>
            <person name="Ovchinnikova G."/>
            <person name="Pagani I."/>
            <person name="Pati A."/>
            <person name="Goodwin L."/>
            <person name="Peters L."/>
            <person name="Pitluck S."/>
            <person name="Woyke T."/>
            <person name="Kerfeld C."/>
        </authorList>
    </citation>
    <scope>NUCLEOTIDE SEQUENCE [LARGE SCALE GENOMIC DNA]</scope>
    <source>
        <strain evidence="2 3">PCC 9333</strain>
    </source>
</reference>
<dbReference type="STRING" id="1173022.Cri9333_0978"/>
<gene>
    <name evidence="2" type="ORF">Cri9333_0978</name>
</gene>
<keyword evidence="1" id="KW-0812">Transmembrane</keyword>